<evidence type="ECO:0000259" key="1">
    <source>
        <dbReference type="Pfam" id="PF19898"/>
    </source>
</evidence>
<dbReference type="RefSeq" id="WP_072551999.1">
    <property type="nucleotide sequence ID" value="NZ_CP018153.1"/>
</dbReference>
<feature type="domain" description="DUF6371" evidence="1">
    <location>
        <begin position="102"/>
        <end position="269"/>
    </location>
</feature>
<accession>A0A1L3J2I5</accession>
<name>A0A1L3J2I5_9FLAO</name>
<dbReference type="OrthoDB" id="1068350at2"/>
<proteinExistence type="predicted"/>
<dbReference type="AlphaFoldDB" id="A0A1L3J2I5"/>
<evidence type="ECO:0008006" key="5">
    <source>
        <dbReference type="Google" id="ProtNLM"/>
    </source>
</evidence>
<dbReference type="Pfam" id="PF21957">
    <property type="entry name" value="Zn_ribbon_16"/>
    <property type="match status" value="1"/>
</dbReference>
<dbReference type="InterPro" id="IPR047731">
    <property type="entry name" value="Zinc_ribbon_put"/>
</dbReference>
<protein>
    <recommendedName>
        <fullName evidence="5">Toprim domain-containing protein</fullName>
    </recommendedName>
</protein>
<dbReference type="KEGG" id="grl:LPB144_02460"/>
<dbReference type="Pfam" id="PF19898">
    <property type="entry name" value="DUF6371"/>
    <property type="match status" value="1"/>
</dbReference>
<dbReference type="NCBIfam" id="NF040506">
    <property type="entry name" value="PG0870_Nterm"/>
    <property type="match status" value="1"/>
</dbReference>
<dbReference type="STRING" id="1913577.LPB144_02460"/>
<evidence type="ECO:0000259" key="2">
    <source>
        <dbReference type="Pfam" id="PF21957"/>
    </source>
</evidence>
<evidence type="ECO:0000313" key="4">
    <source>
        <dbReference type="Proteomes" id="UP000182510"/>
    </source>
</evidence>
<feature type="domain" description="Zinc beta-ribbon finger putative" evidence="2">
    <location>
        <begin position="5"/>
        <end position="62"/>
    </location>
</feature>
<reference evidence="3 4" key="1">
    <citation type="submission" date="2016-11" db="EMBL/GenBank/DDBJ databases">
        <title>Gramella sp. LPB0144 isolated from marine environment.</title>
        <authorList>
            <person name="Kim E."/>
            <person name="Yi H."/>
        </authorList>
    </citation>
    <scope>NUCLEOTIDE SEQUENCE [LARGE SCALE GENOMIC DNA]</scope>
    <source>
        <strain evidence="3 4">LPB0144</strain>
    </source>
</reference>
<dbReference type="EMBL" id="CP018153">
    <property type="protein sequence ID" value="APG59342.1"/>
    <property type="molecule type" value="Genomic_DNA"/>
</dbReference>
<gene>
    <name evidence="3" type="ORF">LPB144_02460</name>
</gene>
<keyword evidence="4" id="KW-1185">Reference proteome</keyword>
<organism evidence="3 4">
    <name type="scientific">Christiangramia salexigens</name>
    <dbReference type="NCBI Taxonomy" id="1913577"/>
    <lineage>
        <taxon>Bacteria</taxon>
        <taxon>Pseudomonadati</taxon>
        <taxon>Bacteroidota</taxon>
        <taxon>Flavobacteriia</taxon>
        <taxon>Flavobacteriales</taxon>
        <taxon>Flavobacteriaceae</taxon>
        <taxon>Christiangramia</taxon>
    </lineage>
</organism>
<evidence type="ECO:0000313" key="3">
    <source>
        <dbReference type="EMBL" id="APG59342.1"/>
    </source>
</evidence>
<dbReference type="Proteomes" id="UP000182510">
    <property type="component" value="Chromosome"/>
</dbReference>
<sequence>MASKYRFSLDRSSKKYICPACNHKRFVRYLDSQTDELLPQHFGRCDREAKCGYHSKPRQQTKLKRIKKDAFFSFQNSPIDVFIPNEVLAKTFKNYDRNVFVKNLFHRLEYPFPGKFVKEVIHLYQLGTISNGYRKGAITFPYIDRKGNVRTIQVSLFDEENHRKKNDFLHSILEKYYDRNSKPKPGWLKMYLKNDKKVSCLFGEHLLDKYPSHTVCLVEAPKTAIIASLYFGLPCESNLLWLAVYNLSSLNYNKCKVLEHRRVVLFPDLSEDGKSFKLWKNKADELQIKIPSTTFEVSNLLEQLATEESKKNGEDIADFLIKLDWRNFRKSELET</sequence>
<dbReference type="InterPro" id="IPR045951">
    <property type="entry name" value="DUF6371"/>
</dbReference>